<evidence type="ECO:0000313" key="3">
    <source>
        <dbReference type="Proteomes" id="UP000607653"/>
    </source>
</evidence>
<keyword evidence="1" id="KW-0472">Membrane</keyword>
<keyword evidence="3" id="KW-1185">Reference proteome</keyword>
<comment type="caution">
    <text evidence="2">The sequence shown here is derived from an EMBL/GenBank/DDBJ whole genome shotgun (WGS) entry which is preliminary data.</text>
</comment>
<gene>
    <name evidence="2" type="ORF">HUJ06_021693</name>
</gene>
<dbReference type="EMBL" id="DUZY01000001">
    <property type="protein sequence ID" value="DAD20230.1"/>
    <property type="molecule type" value="Genomic_DNA"/>
</dbReference>
<organism evidence="2 3">
    <name type="scientific">Nelumbo nucifera</name>
    <name type="common">Sacred lotus</name>
    <dbReference type="NCBI Taxonomy" id="4432"/>
    <lineage>
        <taxon>Eukaryota</taxon>
        <taxon>Viridiplantae</taxon>
        <taxon>Streptophyta</taxon>
        <taxon>Embryophyta</taxon>
        <taxon>Tracheophyta</taxon>
        <taxon>Spermatophyta</taxon>
        <taxon>Magnoliopsida</taxon>
        <taxon>Proteales</taxon>
        <taxon>Nelumbonaceae</taxon>
        <taxon>Nelumbo</taxon>
    </lineage>
</organism>
<protein>
    <submittedName>
        <fullName evidence="2">Uncharacterized protein</fullName>
    </submittedName>
</protein>
<keyword evidence="1" id="KW-1133">Transmembrane helix</keyword>
<proteinExistence type="predicted"/>
<dbReference type="AlphaFoldDB" id="A0A822XIL4"/>
<feature type="transmembrane region" description="Helical" evidence="1">
    <location>
        <begin position="20"/>
        <end position="43"/>
    </location>
</feature>
<keyword evidence="1" id="KW-0812">Transmembrane</keyword>
<reference evidence="2 3" key="1">
    <citation type="journal article" date="2020" name="Mol. Biol. Evol.">
        <title>Distinct Expression and Methylation Patterns for Genes with Different Fates following a Single Whole-Genome Duplication in Flowering Plants.</title>
        <authorList>
            <person name="Shi T."/>
            <person name="Rahmani R.S."/>
            <person name="Gugger P.F."/>
            <person name="Wang M."/>
            <person name="Li H."/>
            <person name="Zhang Y."/>
            <person name="Li Z."/>
            <person name="Wang Q."/>
            <person name="Van de Peer Y."/>
            <person name="Marchal K."/>
            <person name="Chen J."/>
        </authorList>
    </citation>
    <scope>NUCLEOTIDE SEQUENCE [LARGE SCALE GENOMIC DNA]</scope>
    <source>
        <tissue evidence="2">Leaf</tissue>
    </source>
</reference>
<sequence>MTVHMCHDLIGLLRSSAARYPMLNCVLLFPIFCFIYFSCIFNFQI</sequence>
<evidence type="ECO:0000256" key="1">
    <source>
        <dbReference type="SAM" id="Phobius"/>
    </source>
</evidence>
<dbReference type="Proteomes" id="UP000607653">
    <property type="component" value="Unassembled WGS sequence"/>
</dbReference>
<evidence type="ECO:0000313" key="2">
    <source>
        <dbReference type="EMBL" id="DAD20230.1"/>
    </source>
</evidence>
<accession>A0A822XIL4</accession>
<name>A0A822XIL4_NELNU</name>